<dbReference type="SMART" id="SM00487">
    <property type="entry name" value="DEXDc"/>
    <property type="match status" value="1"/>
</dbReference>
<comment type="function">
    <text evidence="10">DNA-dependent ATPase and 3'-5' DNA helicase that may be involved in repair of stalled replication forks.</text>
</comment>
<dbReference type="Gene3D" id="1.10.3380.30">
    <property type="match status" value="1"/>
</dbReference>
<feature type="region of interest" description="Disordered" evidence="11">
    <location>
        <begin position="215"/>
        <end position="282"/>
    </location>
</feature>
<dbReference type="Gene3D" id="3.40.50.300">
    <property type="entry name" value="P-loop containing nucleotide triphosphate hydrolases"/>
    <property type="match status" value="2"/>
</dbReference>
<keyword evidence="3 10" id="KW-0378">Hydrolase</keyword>
<dbReference type="SUPFAM" id="SSF46785">
    <property type="entry name" value="Winged helix' DNA-binding domain"/>
    <property type="match status" value="1"/>
</dbReference>
<name>A0ABD5UJL2_9EURY</name>
<dbReference type="CDD" id="cd18795">
    <property type="entry name" value="SF2_C_Ski2"/>
    <property type="match status" value="1"/>
</dbReference>
<keyword evidence="1 10" id="KW-0547">Nucleotide-binding</keyword>
<dbReference type="Pfam" id="PF00270">
    <property type="entry name" value="DEAD"/>
    <property type="match status" value="1"/>
</dbReference>
<keyword evidence="2 10" id="KW-0227">DNA damage</keyword>
<evidence type="ECO:0000259" key="13">
    <source>
        <dbReference type="PROSITE" id="PS51194"/>
    </source>
</evidence>
<organism evidence="14 15">
    <name type="scientific">Halorubrum trueperi</name>
    <dbReference type="NCBI Taxonomy" id="2004704"/>
    <lineage>
        <taxon>Archaea</taxon>
        <taxon>Methanobacteriati</taxon>
        <taxon>Methanobacteriota</taxon>
        <taxon>Stenosarchaea group</taxon>
        <taxon>Halobacteria</taxon>
        <taxon>Halobacteriales</taxon>
        <taxon>Haloferacaceae</taxon>
        <taxon>Halorubrum</taxon>
    </lineage>
</organism>
<evidence type="ECO:0000256" key="10">
    <source>
        <dbReference type="HAMAP-Rule" id="MF_00442"/>
    </source>
</evidence>
<keyword evidence="6 10" id="KW-0238">DNA-binding</keyword>
<reference evidence="14 15" key="1">
    <citation type="journal article" date="2019" name="Int. J. Syst. Evol. Microbiol.">
        <title>The Global Catalogue of Microorganisms (GCM) 10K type strain sequencing project: providing services to taxonomists for standard genome sequencing and annotation.</title>
        <authorList>
            <consortium name="The Broad Institute Genomics Platform"/>
            <consortium name="The Broad Institute Genome Sequencing Center for Infectious Disease"/>
            <person name="Wu L."/>
            <person name="Ma J."/>
        </authorList>
    </citation>
    <scope>NUCLEOTIDE SEQUENCE [LARGE SCALE GENOMIC DNA]</scope>
    <source>
        <strain evidence="14 15">Y73</strain>
    </source>
</reference>
<comment type="subunit">
    <text evidence="10">Monomer.</text>
</comment>
<evidence type="ECO:0000256" key="9">
    <source>
        <dbReference type="ARBA" id="ARBA00034617"/>
    </source>
</evidence>
<evidence type="ECO:0000256" key="7">
    <source>
        <dbReference type="ARBA" id="ARBA00023204"/>
    </source>
</evidence>
<dbReference type="Proteomes" id="UP001596333">
    <property type="component" value="Unassembled WGS sequence"/>
</dbReference>
<dbReference type="InterPro" id="IPR001650">
    <property type="entry name" value="Helicase_C-like"/>
</dbReference>
<dbReference type="GO" id="GO:0003677">
    <property type="term" value="F:DNA binding"/>
    <property type="evidence" value="ECO:0007669"/>
    <property type="project" value="UniProtKB-UniRule"/>
</dbReference>
<keyword evidence="7 10" id="KW-0234">DNA repair</keyword>
<evidence type="ECO:0000256" key="11">
    <source>
        <dbReference type="SAM" id="MobiDB-lite"/>
    </source>
</evidence>
<proteinExistence type="inferred from homology"/>
<evidence type="ECO:0000256" key="4">
    <source>
        <dbReference type="ARBA" id="ARBA00022806"/>
    </source>
</evidence>
<dbReference type="SUPFAM" id="SSF158702">
    <property type="entry name" value="Sec63 N-terminal domain-like"/>
    <property type="match status" value="1"/>
</dbReference>
<dbReference type="GO" id="GO:0043138">
    <property type="term" value="F:3'-5' DNA helicase activity"/>
    <property type="evidence" value="ECO:0007669"/>
    <property type="project" value="UniProtKB-UniRule"/>
</dbReference>
<dbReference type="GO" id="GO:0006281">
    <property type="term" value="P:DNA repair"/>
    <property type="evidence" value="ECO:0007669"/>
    <property type="project" value="UniProtKB-UniRule"/>
</dbReference>
<dbReference type="EC" id="5.6.2.4" evidence="10"/>
<evidence type="ECO:0000256" key="8">
    <source>
        <dbReference type="ARBA" id="ARBA00023235"/>
    </source>
</evidence>
<dbReference type="AlphaFoldDB" id="A0ABD5UJL2"/>
<feature type="domain" description="Helicase ATP-binding" evidence="12">
    <location>
        <begin position="33"/>
        <end position="194"/>
    </location>
</feature>
<dbReference type="HAMAP" id="MF_00442">
    <property type="entry name" value="Helicase_Hel308"/>
    <property type="match status" value="1"/>
</dbReference>
<dbReference type="InterPro" id="IPR050474">
    <property type="entry name" value="Hel308_SKI2-like"/>
</dbReference>
<keyword evidence="8 10" id="KW-0413">Isomerase</keyword>
<dbReference type="SUPFAM" id="SSF52540">
    <property type="entry name" value="P-loop containing nucleoside triphosphate hydrolases"/>
    <property type="match status" value="2"/>
</dbReference>
<evidence type="ECO:0000256" key="2">
    <source>
        <dbReference type="ARBA" id="ARBA00022763"/>
    </source>
</evidence>
<dbReference type="GO" id="GO:0005524">
    <property type="term" value="F:ATP binding"/>
    <property type="evidence" value="ECO:0007669"/>
    <property type="project" value="UniProtKB-UniRule"/>
</dbReference>
<evidence type="ECO:0000259" key="12">
    <source>
        <dbReference type="PROSITE" id="PS51192"/>
    </source>
</evidence>
<evidence type="ECO:0000256" key="1">
    <source>
        <dbReference type="ARBA" id="ARBA00022741"/>
    </source>
</evidence>
<dbReference type="RefSeq" id="WP_379768655.1">
    <property type="nucleotide sequence ID" value="NZ_JBHSXI010000012.1"/>
</dbReference>
<feature type="domain" description="Helicase C-terminal" evidence="13">
    <location>
        <begin position="285"/>
        <end position="486"/>
    </location>
</feature>
<evidence type="ECO:0000256" key="5">
    <source>
        <dbReference type="ARBA" id="ARBA00022840"/>
    </source>
</evidence>
<dbReference type="PROSITE" id="PS51192">
    <property type="entry name" value="HELICASE_ATP_BIND_1"/>
    <property type="match status" value="1"/>
</dbReference>
<dbReference type="InterPro" id="IPR011545">
    <property type="entry name" value="DEAD/DEAH_box_helicase_dom"/>
</dbReference>
<evidence type="ECO:0000313" key="14">
    <source>
        <dbReference type="EMBL" id="MFC6889652.1"/>
    </source>
</evidence>
<dbReference type="InterPro" id="IPR048772">
    <property type="entry name" value="Hel308-like_dom4"/>
</dbReference>
<accession>A0ABD5UJL2</accession>
<comment type="similarity">
    <text evidence="10">Belongs to the helicase family. Hel308 subfamily.</text>
</comment>
<dbReference type="PROSITE" id="PS51194">
    <property type="entry name" value="HELICASE_CTER"/>
    <property type="match status" value="1"/>
</dbReference>
<dbReference type="InterPro" id="IPR022965">
    <property type="entry name" value="Helicase_Hel308"/>
</dbReference>
<evidence type="ECO:0000256" key="3">
    <source>
        <dbReference type="ARBA" id="ARBA00022801"/>
    </source>
</evidence>
<sequence>MRVRELPLSAPYAEHFLEQGIRELYPPQAAAVDAGVCEGENVVAAIPTASGKTFIAELALLTANGPGLYVCPLRALAREKYETFAALPGVDVGISTGDFDATGEALAGNDVVVATSEKVDSAIRNGASWVDELACVVVDEVHLLGAERRGPTLEVTLATLRRRNPAVQVVALSATVDNPEAIADWLDAALVESDWRPVDLRTGVAVGGEVEFDDGTTVGIGDAHGKATTDGGEGGPNEVDGGGGGPNEVDGGGGGPNEVDGGGGGPNEVDGGGGGPNEVDDEDLDDTEIAAALVADTVADGGQCLAFVRSRTEAVTLAQRLADDGLAERMDIESVAADAGDEAADVDGTVTGRQLADCLRSGVAFHHAGLRSGHRAVVESAFRDREVACICATPTLAAGVNVPARRVVVRDQKRYAGSAMEWLPTLEVHQMCGRAGRPGLDPHGEAVLVGDDDTRETLVNRYVGGEPEAVESTLADPASLRTHVLSAIATGFAETEEEILGVFEGTFYAREAGAGGLADAVAVAVDDLVAAGMVRRETGGVEDYRLVATPVGETTSKQYVRPETGERIVSGLRTAAGMLNTTTLTVFEVICDTPDMQDTYLGNEERAEIYRFARSNAEQLTTAMHETDDFEEWLESVKTARILDEWIGGTTVEELVEAYRIGPGDLDSRVERAEWLLSAAEALAETVGVAVPAIPQARSRL</sequence>
<dbReference type="Pfam" id="PF00271">
    <property type="entry name" value="Helicase_C"/>
    <property type="match status" value="1"/>
</dbReference>
<dbReference type="Pfam" id="PF21280">
    <property type="entry name" value="Helicase_dom4_arc"/>
    <property type="match status" value="1"/>
</dbReference>
<dbReference type="InterPro" id="IPR014001">
    <property type="entry name" value="Helicase_ATP-bd"/>
</dbReference>
<protein>
    <recommendedName>
        <fullName evidence="10">ATP-dependent DNA helicase Hel308</fullName>
        <ecNumber evidence="10">5.6.2.4</ecNumber>
    </recommendedName>
    <alternativeName>
        <fullName evidence="10">DNA 3'-5' helicase Hel308</fullName>
    </alternativeName>
</protein>
<dbReference type="InterPro" id="IPR027417">
    <property type="entry name" value="P-loop_NTPase"/>
</dbReference>
<comment type="catalytic activity">
    <reaction evidence="10">
        <text>ATP + H2O = ADP + phosphate + H(+)</text>
        <dbReference type="Rhea" id="RHEA:13065"/>
        <dbReference type="ChEBI" id="CHEBI:15377"/>
        <dbReference type="ChEBI" id="CHEBI:15378"/>
        <dbReference type="ChEBI" id="CHEBI:30616"/>
        <dbReference type="ChEBI" id="CHEBI:43474"/>
        <dbReference type="ChEBI" id="CHEBI:456216"/>
        <dbReference type="EC" id="5.6.2.4"/>
    </reaction>
</comment>
<comment type="caution">
    <text evidence="14">The sequence shown here is derived from an EMBL/GenBank/DDBJ whole genome shotgun (WGS) entry which is preliminary data.</text>
</comment>
<dbReference type="InterPro" id="IPR036390">
    <property type="entry name" value="WH_DNA-bd_sf"/>
</dbReference>
<dbReference type="SMART" id="SM00490">
    <property type="entry name" value="HELICc"/>
    <property type="match status" value="1"/>
</dbReference>
<gene>
    <name evidence="10" type="primary">hel308</name>
    <name evidence="14" type="ORF">ACFQEY_11560</name>
</gene>
<dbReference type="PANTHER" id="PTHR47961">
    <property type="entry name" value="DNA POLYMERASE THETA, PUTATIVE (AFU_ORTHOLOGUE AFUA_1G05260)-RELATED"/>
    <property type="match status" value="1"/>
</dbReference>
<dbReference type="PANTHER" id="PTHR47961:SF10">
    <property type="entry name" value="ATP-DEPENDENT DNA HELICASE HEL308"/>
    <property type="match status" value="1"/>
</dbReference>
<evidence type="ECO:0000313" key="15">
    <source>
        <dbReference type="Proteomes" id="UP001596333"/>
    </source>
</evidence>
<dbReference type="GO" id="GO:0016818">
    <property type="term" value="F:hydrolase activity, acting on acid anhydrides, in phosphorus-containing anhydrides"/>
    <property type="evidence" value="ECO:0007669"/>
    <property type="project" value="UniProtKB-UniRule"/>
</dbReference>
<evidence type="ECO:0000256" key="6">
    <source>
        <dbReference type="ARBA" id="ARBA00023125"/>
    </source>
</evidence>
<dbReference type="EMBL" id="JBHSXI010000012">
    <property type="protein sequence ID" value="MFC6889652.1"/>
    <property type="molecule type" value="Genomic_DNA"/>
</dbReference>
<keyword evidence="4 10" id="KW-0347">Helicase</keyword>
<keyword evidence="15" id="KW-1185">Reference proteome</keyword>
<feature type="compositionally biased region" description="Gly residues" evidence="11">
    <location>
        <begin position="231"/>
        <end position="276"/>
    </location>
</feature>
<comment type="catalytic activity">
    <reaction evidence="9 10">
        <text>Couples ATP hydrolysis with the unwinding of duplex DNA by translocating in the 3'-5' direction.</text>
        <dbReference type="EC" id="5.6.2.4"/>
    </reaction>
</comment>
<feature type="binding site" evidence="10">
    <location>
        <position position="28"/>
    </location>
    <ligand>
        <name>ATP</name>
        <dbReference type="ChEBI" id="CHEBI:30616"/>
    </ligand>
</feature>
<keyword evidence="5 10" id="KW-0067">ATP-binding</keyword>